<evidence type="ECO:0000256" key="6">
    <source>
        <dbReference type="SAM" id="MobiDB-lite"/>
    </source>
</evidence>
<dbReference type="HOGENOM" id="CLU_065163_1_0_1"/>
<comment type="similarity">
    <text evidence="2 5">Belongs to the RRS1 family.</text>
</comment>
<evidence type="ECO:0000256" key="5">
    <source>
        <dbReference type="RuleBase" id="RU364132"/>
    </source>
</evidence>
<dbReference type="VEuPathDB" id="FungiDB:SCHCODRAFT_02608273"/>
<dbReference type="EMBL" id="GL377303">
    <property type="protein sequence ID" value="EFJ00768.1"/>
    <property type="molecule type" value="Genomic_DNA"/>
</dbReference>
<keyword evidence="3 5" id="KW-0690">Ribosome biogenesis</keyword>
<sequence>MDVSNLLAAEAAKFASVNVEKEVPLEVDAGLLTVTDLNLIDEEAYKCVPSRDGVQVLIQSLFSLPTQSSPDGPIAQLPPPVTQLPRAKPLPKPKAPTKWEAFAAAKGIQKRRKEKKVWDEERQEWVNSWGRDGKNRQVEDQWIHEVPANAPVDFDPRKAARDERKERIAKNEKQRLANTARDQGTSRKAELDKTLATTRLSTASMGKFDKTLDGEKKLRGIKRKFAPNEMGAESEKKGALALLSRMESDGKKMRREPPSADEGVLNARKAVRFASKGKGGVALAREKAGGKGPAGRNSKGKSKGKR</sequence>
<evidence type="ECO:0000313" key="7">
    <source>
        <dbReference type="EMBL" id="EFJ00768.1"/>
    </source>
</evidence>
<reference evidence="7 8" key="1">
    <citation type="journal article" date="2010" name="Nat. Biotechnol.">
        <title>Genome sequence of the model mushroom Schizophyllum commune.</title>
        <authorList>
            <person name="Ohm R.A."/>
            <person name="de Jong J.F."/>
            <person name="Lugones L.G."/>
            <person name="Aerts A."/>
            <person name="Kothe E."/>
            <person name="Stajich J.E."/>
            <person name="de Vries R.P."/>
            <person name="Record E."/>
            <person name="Levasseur A."/>
            <person name="Baker S.E."/>
            <person name="Bartholomew K.A."/>
            <person name="Coutinho P.M."/>
            <person name="Erdmann S."/>
            <person name="Fowler T.J."/>
            <person name="Gathman A.C."/>
            <person name="Lombard V."/>
            <person name="Henrissat B."/>
            <person name="Knabe N."/>
            <person name="Kuees U."/>
            <person name="Lilly W.W."/>
            <person name="Lindquist E."/>
            <person name="Lucas S."/>
            <person name="Magnuson J.K."/>
            <person name="Piumi F."/>
            <person name="Raudaskoski M."/>
            <person name="Salamov A."/>
            <person name="Schmutz J."/>
            <person name="Schwarze F.W.M.R."/>
            <person name="vanKuyk P.A."/>
            <person name="Horton J.S."/>
            <person name="Grigoriev I.V."/>
            <person name="Woesten H.A.B."/>
        </authorList>
    </citation>
    <scope>NUCLEOTIDE SEQUENCE [LARGE SCALE GENOMIC DNA]</scope>
    <source>
        <strain evidence="8">H4-8 / FGSC 9210</strain>
    </source>
</reference>
<dbReference type="InParanoid" id="D8PUX9"/>
<dbReference type="OMA" id="ACDKNRI"/>
<dbReference type="InterPro" id="IPR007023">
    <property type="entry name" value="Ribosom_reg"/>
</dbReference>
<comment type="function">
    <text evidence="5">Involved in ribosomal large subunit assembly.</text>
</comment>
<dbReference type="GO" id="GO:0005634">
    <property type="term" value="C:nucleus"/>
    <property type="evidence" value="ECO:0007669"/>
    <property type="project" value="UniProtKB-SubCell"/>
</dbReference>
<evidence type="ECO:0000256" key="1">
    <source>
        <dbReference type="ARBA" id="ARBA00004123"/>
    </source>
</evidence>
<gene>
    <name evidence="7" type="ORF">SCHCODRAFT_73958</name>
</gene>
<keyword evidence="4 5" id="KW-0539">Nucleus</keyword>
<evidence type="ECO:0000256" key="3">
    <source>
        <dbReference type="ARBA" id="ARBA00022517"/>
    </source>
</evidence>
<evidence type="ECO:0000256" key="4">
    <source>
        <dbReference type="ARBA" id="ARBA00023242"/>
    </source>
</evidence>
<dbReference type="GO" id="GO:0042254">
    <property type="term" value="P:ribosome biogenesis"/>
    <property type="evidence" value="ECO:0007669"/>
    <property type="project" value="UniProtKB-KW"/>
</dbReference>
<feature type="region of interest" description="Disordered" evidence="6">
    <location>
        <begin position="175"/>
        <end position="195"/>
    </location>
</feature>
<feature type="compositionally biased region" description="Basic and acidic residues" evidence="6">
    <location>
        <begin position="184"/>
        <end position="193"/>
    </location>
</feature>
<keyword evidence="8" id="KW-1185">Reference proteome</keyword>
<name>D8PUX9_SCHCM</name>
<protein>
    <recommendedName>
        <fullName evidence="5">Ribosome biogenesis regulatory protein</fullName>
    </recommendedName>
</protein>
<dbReference type="STRING" id="578458.D8PUX9"/>
<dbReference type="Proteomes" id="UP000007431">
    <property type="component" value="Unassembled WGS sequence"/>
</dbReference>
<dbReference type="Pfam" id="PF04939">
    <property type="entry name" value="RRS1"/>
    <property type="match status" value="1"/>
</dbReference>
<accession>D8PUX9</accession>
<feature type="region of interest" description="Disordered" evidence="6">
    <location>
        <begin position="275"/>
        <end position="306"/>
    </location>
</feature>
<proteinExistence type="inferred from homology"/>
<feature type="compositionally biased region" description="Basic and acidic residues" evidence="6">
    <location>
        <begin position="247"/>
        <end position="258"/>
    </location>
</feature>
<feature type="region of interest" description="Disordered" evidence="6">
    <location>
        <begin position="247"/>
        <end position="266"/>
    </location>
</feature>
<evidence type="ECO:0000313" key="8">
    <source>
        <dbReference type="Proteomes" id="UP000007431"/>
    </source>
</evidence>
<comment type="subcellular location">
    <subcellularLocation>
        <location evidence="1 5">Nucleus</location>
    </subcellularLocation>
</comment>
<dbReference type="AlphaFoldDB" id="D8PUX9"/>
<organism evidence="8">
    <name type="scientific">Schizophyllum commune (strain H4-8 / FGSC 9210)</name>
    <name type="common">Split gill fungus</name>
    <dbReference type="NCBI Taxonomy" id="578458"/>
    <lineage>
        <taxon>Eukaryota</taxon>
        <taxon>Fungi</taxon>
        <taxon>Dikarya</taxon>
        <taxon>Basidiomycota</taxon>
        <taxon>Agaricomycotina</taxon>
        <taxon>Agaricomycetes</taxon>
        <taxon>Agaricomycetidae</taxon>
        <taxon>Agaricales</taxon>
        <taxon>Schizophyllaceae</taxon>
        <taxon>Schizophyllum</taxon>
    </lineage>
</organism>
<evidence type="ECO:0000256" key="2">
    <source>
        <dbReference type="ARBA" id="ARBA00010077"/>
    </source>
</evidence>
<dbReference type="eggNOG" id="KOG1765">
    <property type="taxonomic scope" value="Eukaryota"/>
</dbReference>